<reference evidence="3" key="1">
    <citation type="submission" date="2016-08" db="EMBL/GenBank/DDBJ databases">
        <authorList>
            <person name="Seilhamer J.J."/>
        </authorList>
    </citation>
    <scope>NUCLEOTIDE SEQUENCE</scope>
    <source>
        <strain evidence="3">86</strain>
    </source>
</reference>
<dbReference type="AlphaFoldDB" id="A0A212M0D7"/>
<dbReference type="EMBL" id="FMJE01000007">
    <property type="protein sequence ID" value="SCM83226.1"/>
    <property type="molecule type" value="Genomic_DNA"/>
</dbReference>
<dbReference type="PANTHER" id="PTHR30535:SF34">
    <property type="entry name" value="MOLYBDATE-BINDING PROTEIN MOLA"/>
    <property type="match status" value="1"/>
</dbReference>
<evidence type="ECO:0000313" key="3">
    <source>
        <dbReference type="EMBL" id="SCM83226.1"/>
    </source>
</evidence>
<dbReference type="PROSITE" id="PS51257">
    <property type="entry name" value="PROKAR_LIPOPROTEIN"/>
    <property type="match status" value="1"/>
</dbReference>
<sequence>MKRRLNVSLVIVLAIPVVLASCLLYSGREKSNREHAAFSTAAMIITDSKGKQVTVPSPPQRIAGLGGAYGLETLLAFGLKSEIVAMADYAKMREDFKLFVPDVPDVGRSSRPNIEQILSVNPDMVLAYALYSYPEMEQVLAAHNIALVQMDFFVPDKYEREVRTLGKILQRENRAEELIAFEKEHLLYIADRVNTLKPAEKVRVYLESYQTYQAESPRDPAHDPVLECGGINIFADASVKNPLVSAEAVVTRNPDVIIKNITSQYCPSGYGVTDPAALAALRAEIMNRPGWQQINAVKNGRVYIISTDTRSIHPSIYNSYLAKWFYPEMFPDMKPADNYRAWLRQFMGMDLQGVYVYPDS</sequence>
<evidence type="ECO:0000259" key="2">
    <source>
        <dbReference type="PROSITE" id="PS50983"/>
    </source>
</evidence>
<protein>
    <recommendedName>
        <fullName evidence="2">Fe/B12 periplasmic-binding domain-containing protein</fullName>
    </recommendedName>
</protein>
<feature type="domain" description="Fe/B12 periplasmic-binding" evidence="2">
    <location>
        <begin position="62"/>
        <end position="333"/>
    </location>
</feature>
<dbReference type="Pfam" id="PF01497">
    <property type="entry name" value="Peripla_BP_2"/>
    <property type="match status" value="1"/>
</dbReference>
<dbReference type="InterPro" id="IPR002491">
    <property type="entry name" value="ABC_transptr_periplasmic_BD"/>
</dbReference>
<proteinExistence type="inferred from homology"/>
<name>A0A212M0D7_9FIRM</name>
<dbReference type="PANTHER" id="PTHR30535">
    <property type="entry name" value="VITAMIN B12-BINDING PROTEIN"/>
    <property type="match status" value="1"/>
</dbReference>
<dbReference type="RefSeq" id="WP_288185700.1">
    <property type="nucleotide sequence ID" value="NZ_LT608335.1"/>
</dbReference>
<accession>A0A212M0D7</accession>
<dbReference type="InterPro" id="IPR050902">
    <property type="entry name" value="ABC_Transporter_SBP"/>
</dbReference>
<dbReference type="SUPFAM" id="SSF53807">
    <property type="entry name" value="Helical backbone' metal receptor"/>
    <property type="match status" value="1"/>
</dbReference>
<comment type="similarity">
    <text evidence="1">Belongs to the bacterial solute-binding protein 8 family.</text>
</comment>
<organism evidence="3">
    <name type="scientific">uncultured Sporomusa sp</name>
    <dbReference type="NCBI Taxonomy" id="307249"/>
    <lineage>
        <taxon>Bacteria</taxon>
        <taxon>Bacillati</taxon>
        <taxon>Bacillota</taxon>
        <taxon>Negativicutes</taxon>
        <taxon>Selenomonadales</taxon>
        <taxon>Sporomusaceae</taxon>
        <taxon>Sporomusa</taxon>
        <taxon>environmental samples</taxon>
    </lineage>
</organism>
<dbReference type="PROSITE" id="PS50983">
    <property type="entry name" value="FE_B12_PBP"/>
    <property type="match status" value="1"/>
</dbReference>
<gene>
    <name evidence="3" type="ORF">KL86SPO_70084</name>
</gene>
<evidence type="ECO:0000256" key="1">
    <source>
        <dbReference type="ARBA" id="ARBA00008814"/>
    </source>
</evidence>
<dbReference type="Gene3D" id="3.40.50.1980">
    <property type="entry name" value="Nitrogenase molybdenum iron protein domain"/>
    <property type="match status" value="2"/>
</dbReference>